<evidence type="ECO:0000313" key="2">
    <source>
        <dbReference type="EMBL" id="CEK78624.1"/>
    </source>
</evidence>
<reference evidence="2" key="1">
    <citation type="submission" date="2014-12" db="EMBL/GenBank/DDBJ databases">
        <title>Insight into the proteome of Arion vulgaris.</title>
        <authorList>
            <person name="Aradska J."/>
            <person name="Bulat T."/>
            <person name="Smidak R."/>
            <person name="Sarate P."/>
            <person name="Gangsoo J."/>
            <person name="Sialana F."/>
            <person name="Bilban M."/>
            <person name="Lubec G."/>
        </authorList>
    </citation>
    <scope>NUCLEOTIDE SEQUENCE</scope>
    <source>
        <tissue evidence="2">Skin</tissue>
    </source>
</reference>
<feature type="non-terminal residue" evidence="2">
    <location>
        <position position="58"/>
    </location>
</feature>
<name>A0A0B7AC79_9EUPU</name>
<gene>
    <name evidence="2" type="primary">ORF111157</name>
    <name evidence="3" type="synonym">ORF111162</name>
    <name evidence="4" type="synonym">ORF111166</name>
    <name evidence="5" type="synonym">ORF111170</name>
</gene>
<dbReference type="EMBL" id="HACG01031762">
    <property type="protein sequence ID" value="CEK78627.1"/>
    <property type="molecule type" value="Transcribed_RNA"/>
</dbReference>
<feature type="region of interest" description="Disordered" evidence="1">
    <location>
        <begin position="1"/>
        <end position="22"/>
    </location>
</feature>
<evidence type="ECO:0000313" key="5">
    <source>
        <dbReference type="EMBL" id="CEK78627.1"/>
    </source>
</evidence>
<protein>
    <submittedName>
        <fullName evidence="2">Uncharacterized protein</fullName>
    </submittedName>
</protein>
<dbReference type="EMBL" id="HACG01031761">
    <property type="protein sequence ID" value="CEK78626.1"/>
    <property type="molecule type" value="Transcribed_RNA"/>
</dbReference>
<organism evidence="2">
    <name type="scientific">Arion vulgaris</name>
    <dbReference type="NCBI Taxonomy" id="1028688"/>
    <lineage>
        <taxon>Eukaryota</taxon>
        <taxon>Metazoa</taxon>
        <taxon>Spiralia</taxon>
        <taxon>Lophotrochozoa</taxon>
        <taxon>Mollusca</taxon>
        <taxon>Gastropoda</taxon>
        <taxon>Heterobranchia</taxon>
        <taxon>Euthyneura</taxon>
        <taxon>Panpulmonata</taxon>
        <taxon>Eupulmonata</taxon>
        <taxon>Stylommatophora</taxon>
        <taxon>Helicina</taxon>
        <taxon>Arionoidea</taxon>
        <taxon>Arionidae</taxon>
        <taxon>Arion</taxon>
    </lineage>
</organism>
<evidence type="ECO:0000313" key="4">
    <source>
        <dbReference type="EMBL" id="CEK78626.1"/>
    </source>
</evidence>
<accession>A0A0B7AC79</accession>
<evidence type="ECO:0000256" key="1">
    <source>
        <dbReference type="SAM" id="MobiDB-lite"/>
    </source>
</evidence>
<evidence type="ECO:0000313" key="3">
    <source>
        <dbReference type="EMBL" id="CEK78625.1"/>
    </source>
</evidence>
<proteinExistence type="predicted"/>
<sequence length="58" mass="6623">MSSRCSRKHGEETQPMGTPMVEADLDKLPLRRRTGIEHIGLATSWLLKEKMIQQKNST</sequence>
<dbReference type="AlphaFoldDB" id="A0A0B7AC79"/>
<dbReference type="EMBL" id="HACG01031760">
    <property type="protein sequence ID" value="CEK78625.1"/>
    <property type="molecule type" value="Transcribed_RNA"/>
</dbReference>
<dbReference type="EMBL" id="HACG01031759">
    <property type="protein sequence ID" value="CEK78624.1"/>
    <property type="molecule type" value="Transcribed_RNA"/>
</dbReference>